<protein>
    <submittedName>
        <fullName evidence="1">Uncharacterized protein</fullName>
    </submittedName>
</protein>
<evidence type="ECO:0000313" key="2">
    <source>
        <dbReference type="Proteomes" id="UP000054560"/>
    </source>
</evidence>
<feature type="non-terminal residue" evidence="1">
    <location>
        <position position="1"/>
    </location>
</feature>
<evidence type="ECO:0000313" key="1">
    <source>
        <dbReference type="EMBL" id="KNC70562.1"/>
    </source>
</evidence>
<organism evidence="1 2">
    <name type="scientific">Sphaeroforma arctica JP610</name>
    <dbReference type="NCBI Taxonomy" id="667725"/>
    <lineage>
        <taxon>Eukaryota</taxon>
        <taxon>Ichthyosporea</taxon>
        <taxon>Ichthyophonida</taxon>
        <taxon>Sphaeroforma</taxon>
    </lineage>
</organism>
<gene>
    <name evidence="1" type="ORF">SARC_16902</name>
</gene>
<dbReference type="AlphaFoldDB" id="A0A0L0F1L3"/>
<proteinExistence type="predicted"/>
<dbReference type="GeneID" id="25917406"/>
<accession>A0A0L0F1L3</accession>
<dbReference type="Proteomes" id="UP000054560">
    <property type="component" value="Unassembled WGS sequence"/>
</dbReference>
<keyword evidence="2" id="KW-1185">Reference proteome</keyword>
<name>A0A0L0F1L3_9EUKA</name>
<dbReference type="RefSeq" id="XP_014144464.1">
    <property type="nucleotide sequence ID" value="XM_014288989.1"/>
</dbReference>
<sequence>ETKGDDSAESSESSDWAAVPLSKFIPGTALDDVVDARSCQQQWTSFKKQLMAVASNEVHRV</sequence>
<reference evidence="1 2" key="1">
    <citation type="submission" date="2011-02" db="EMBL/GenBank/DDBJ databases">
        <title>The Genome Sequence of Sphaeroforma arctica JP610.</title>
        <authorList>
            <consortium name="The Broad Institute Genome Sequencing Platform"/>
            <person name="Russ C."/>
            <person name="Cuomo C."/>
            <person name="Young S.K."/>
            <person name="Zeng Q."/>
            <person name="Gargeya S."/>
            <person name="Alvarado L."/>
            <person name="Berlin A."/>
            <person name="Chapman S.B."/>
            <person name="Chen Z."/>
            <person name="Freedman E."/>
            <person name="Gellesch M."/>
            <person name="Goldberg J."/>
            <person name="Griggs A."/>
            <person name="Gujja S."/>
            <person name="Heilman E."/>
            <person name="Heiman D."/>
            <person name="Howarth C."/>
            <person name="Mehta T."/>
            <person name="Neiman D."/>
            <person name="Pearson M."/>
            <person name="Roberts A."/>
            <person name="Saif S."/>
            <person name="Shea T."/>
            <person name="Shenoy N."/>
            <person name="Sisk P."/>
            <person name="Stolte C."/>
            <person name="Sykes S."/>
            <person name="White J."/>
            <person name="Yandava C."/>
            <person name="Burger G."/>
            <person name="Gray M.W."/>
            <person name="Holland P.W.H."/>
            <person name="King N."/>
            <person name="Lang F.B.F."/>
            <person name="Roger A.J."/>
            <person name="Ruiz-Trillo I."/>
            <person name="Haas B."/>
            <person name="Nusbaum C."/>
            <person name="Birren B."/>
        </authorList>
    </citation>
    <scope>NUCLEOTIDE SEQUENCE [LARGE SCALE GENOMIC DNA]</scope>
    <source>
        <strain evidence="1 2">JP610</strain>
    </source>
</reference>
<dbReference type="EMBL" id="KQ250796">
    <property type="protein sequence ID" value="KNC70562.1"/>
    <property type="molecule type" value="Genomic_DNA"/>
</dbReference>